<gene>
    <name evidence="2" type="ORF">Pcinc_043572</name>
</gene>
<sequence length="95" mass="11186">MKADESGSTVENVGRKIGRRRRRRRGDDDWVLGRSVMIMKRGLKVDNGMQWEVVVVVVVVVVVRRELQTPHTNCPQSSVRRLREKEEEDEEEERR</sequence>
<evidence type="ECO:0000313" key="2">
    <source>
        <dbReference type="EMBL" id="KAK3849681.1"/>
    </source>
</evidence>
<comment type="caution">
    <text evidence="2">The sequence shown here is derived from an EMBL/GenBank/DDBJ whole genome shotgun (WGS) entry which is preliminary data.</text>
</comment>
<protein>
    <submittedName>
        <fullName evidence="2">Uncharacterized protein</fullName>
    </submittedName>
</protein>
<feature type="region of interest" description="Disordered" evidence="1">
    <location>
        <begin position="1"/>
        <end position="25"/>
    </location>
</feature>
<evidence type="ECO:0000313" key="3">
    <source>
        <dbReference type="Proteomes" id="UP001286313"/>
    </source>
</evidence>
<dbReference type="EMBL" id="JAWQEG010008768">
    <property type="protein sequence ID" value="KAK3849681.1"/>
    <property type="molecule type" value="Genomic_DNA"/>
</dbReference>
<feature type="compositionally biased region" description="Acidic residues" evidence="1">
    <location>
        <begin position="86"/>
        <end position="95"/>
    </location>
</feature>
<accession>A0AAE1BFE1</accession>
<dbReference type="Proteomes" id="UP001286313">
    <property type="component" value="Unassembled WGS sequence"/>
</dbReference>
<feature type="region of interest" description="Disordered" evidence="1">
    <location>
        <begin position="71"/>
        <end position="95"/>
    </location>
</feature>
<proteinExistence type="predicted"/>
<evidence type="ECO:0000256" key="1">
    <source>
        <dbReference type="SAM" id="MobiDB-lite"/>
    </source>
</evidence>
<feature type="compositionally biased region" description="Polar residues" evidence="1">
    <location>
        <begin position="1"/>
        <end position="11"/>
    </location>
</feature>
<name>A0AAE1BFE1_PETCI</name>
<dbReference type="AlphaFoldDB" id="A0AAE1BFE1"/>
<organism evidence="2 3">
    <name type="scientific">Petrolisthes cinctipes</name>
    <name type="common">Flat porcelain crab</name>
    <dbReference type="NCBI Taxonomy" id="88211"/>
    <lineage>
        <taxon>Eukaryota</taxon>
        <taxon>Metazoa</taxon>
        <taxon>Ecdysozoa</taxon>
        <taxon>Arthropoda</taxon>
        <taxon>Crustacea</taxon>
        <taxon>Multicrustacea</taxon>
        <taxon>Malacostraca</taxon>
        <taxon>Eumalacostraca</taxon>
        <taxon>Eucarida</taxon>
        <taxon>Decapoda</taxon>
        <taxon>Pleocyemata</taxon>
        <taxon>Anomura</taxon>
        <taxon>Galatheoidea</taxon>
        <taxon>Porcellanidae</taxon>
        <taxon>Petrolisthes</taxon>
    </lineage>
</organism>
<keyword evidence="3" id="KW-1185">Reference proteome</keyword>
<reference evidence="2" key="1">
    <citation type="submission" date="2023-10" db="EMBL/GenBank/DDBJ databases">
        <title>Genome assemblies of two species of porcelain crab, Petrolisthes cinctipes and Petrolisthes manimaculis (Anomura: Porcellanidae).</title>
        <authorList>
            <person name="Angst P."/>
        </authorList>
    </citation>
    <scope>NUCLEOTIDE SEQUENCE</scope>
    <source>
        <strain evidence="2">PB745_01</strain>
        <tissue evidence="2">Gill</tissue>
    </source>
</reference>